<proteinExistence type="predicted"/>
<keyword evidence="2" id="KW-1185">Reference proteome</keyword>
<dbReference type="Proteomes" id="UP000024635">
    <property type="component" value="Unassembled WGS sequence"/>
</dbReference>
<accession>A0A016VTX2</accession>
<evidence type="ECO:0000313" key="1">
    <source>
        <dbReference type="EMBL" id="EYC30860.1"/>
    </source>
</evidence>
<protein>
    <submittedName>
        <fullName evidence="1">Uncharacterized protein</fullName>
    </submittedName>
</protein>
<organism evidence="1 2">
    <name type="scientific">Ancylostoma ceylanicum</name>
    <dbReference type="NCBI Taxonomy" id="53326"/>
    <lineage>
        <taxon>Eukaryota</taxon>
        <taxon>Metazoa</taxon>
        <taxon>Ecdysozoa</taxon>
        <taxon>Nematoda</taxon>
        <taxon>Chromadorea</taxon>
        <taxon>Rhabditida</taxon>
        <taxon>Rhabditina</taxon>
        <taxon>Rhabditomorpha</taxon>
        <taxon>Strongyloidea</taxon>
        <taxon>Ancylostomatidae</taxon>
        <taxon>Ancylostomatinae</taxon>
        <taxon>Ancylostoma</taxon>
    </lineage>
</organism>
<sequence length="90" mass="10323">MTKLTSAIVKIPVRYRQNCDRKDDSLMTTWRTKSPHIDDSPLIRDKKWCQSKIFTVVAINFTGGDGKGTYTCLDRYQCPKVPKVRASITK</sequence>
<dbReference type="EMBL" id="JARK01001340">
    <property type="protein sequence ID" value="EYC30860.1"/>
    <property type="molecule type" value="Genomic_DNA"/>
</dbReference>
<name>A0A016VTX2_9BILA</name>
<comment type="caution">
    <text evidence="1">The sequence shown here is derived from an EMBL/GenBank/DDBJ whole genome shotgun (WGS) entry which is preliminary data.</text>
</comment>
<evidence type="ECO:0000313" key="2">
    <source>
        <dbReference type="Proteomes" id="UP000024635"/>
    </source>
</evidence>
<reference evidence="2" key="1">
    <citation type="journal article" date="2015" name="Nat. Genet.">
        <title>The genome and transcriptome of the zoonotic hookworm Ancylostoma ceylanicum identify infection-specific gene families.</title>
        <authorList>
            <person name="Schwarz E.M."/>
            <person name="Hu Y."/>
            <person name="Antoshechkin I."/>
            <person name="Miller M.M."/>
            <person name="Sternberg P.W."/>
            <person name="Aroian R.V."/>
        </authorList>
    </citation>
    <scope>NUCLEOTIDE SEQUENCE</scope>
    <source>
        <strain evidence="2">HY135</strain>
    </source>
</reference>
<gene>
    <name evidence="1" type="primary">Acey_s0004.g1814</name>
    <name evidence="1" type="ORF">Y032_0004g1814</name>
</gene>
<dbReference type="AlphaFoldDB" id="A0A016VTX2"/>